<protein>
    <submittedName>
        <fullName evidence="1">Uncharacterized protein</fullName>
    </submittedName>
</protein>
<name>A0ABT8AZK2_9NEIS</name>
<evidence type="ECO:0000313" key="2">
    <source>
        <dbReference type="Proteomes" id="UP001180081"/>
    </source>
</evidence>
<sequence length="147" mass="16152">MRHEHYADTAPADATAVDTAAADAAAAMTASEAPITSEEAIHKLNTLVYELAEMNKQLSIDMLMLRREADADLAIISALILTHPDAENLTRAWGQFTSVTRAESLIFSARHPRGAHEYVQLAGKAFEGRIRYWRCVLDARTGLDQDA</sequence>
<comment type="caution">
    <text evidence="1">The sequence shown here is derived from an EMBL/GenBank/DDBJ whole genome shotgun (WGS) entry which is preliminary data.</text>
</comment>
<reference evidence="1" key="1">
    <citation type="journal article" date="2014" name="Int. J. Syst. Evol. Microbiol.">
        <title>Complete genome of a new Firmicutes species belonging to the dominant human colonic microbiota ('Ruminococcus bicirculans') reveals two chromosomes and a selective capacity to utilize plant glucans.</title>
        <authorList>
            <consortium name="NISC Comparative Sequencing Program"/>
            <person name="Wegmann U."/>
            <person name="Louis P."/>
            <person name="Goesmann A."/>
            <person name="Henrissat B."/>
            <person name="Duncan S.H."/>
            <person name="Flint H.J."/>
        </authorList>
    </citation>
    <scope>NUCLEOTIDE SEQUENCE</scope>
    <source>
        <strain evidence="1">CECT 7703</strain>
    </source>
</reference>
<organism evidence="1 2">
    <name type="scientific">Chitinimonas viridis</name>
    <dbReference type="NCBI Taxonomy" id="664880"/>
    <lineage>
        <taxon>Bacteria</taxon>
        <taxon>Pseudomonadati</taxon>
        <taxon>Pseudomonadota</taxon>
        <taxon>Betaproteobacteria</taxon>
        <taxon>Neisseriales</taxon>
        <taxon>Chitinibacteraceae</taxon>
        <taxon>Chitinimonas</taxon>
    </lineage>
</organism>
<reference evidence="1" key="2">
    <citation type="submission" date="2023-06" db="EMBL/GenBank/DDBJ databases">
        <authorList>
            <person name="Lucena T."/>
            <person name="Sun Q."/>
        </authorList>
    </citation>
    <scope>NUCLEOTIDE SEQUENCE</scope>
    <source>
        <strain evidence="1">CECT 7703</strain>
    </source>
</reference>
<keyword evidence="2" id="KW-1185">Reference proteome</keyword>
<accession>A0ABT8AZK2</accession>
<gene>
    <name evidence="1" type="ORF">QWZ03_01290</name>
</gene>
<dbReference type="RefSeq" id="WP_290331073.1">
    <property type="nucleotide sequence ID" value="NZ_JAUFPU010000001.1"/>
</dbReference>
<dbReference type="EMBL" id="JAUFPU010000001">
    <property type="protein sequence ID" value="MDN3575407.1"/>
    <property type="molecule type" value="Genomic_DNA"/>
</dbReference>
<evidence type="ECO:0000313" key="1">
    <source>
        <dbReference type="EMBL" id="MDN3575407.1"/>
    </source>
</evidence>
<dbReference type="Proteomes" id="UP001180081">
    <property type="component" value="Unassembled WGS sequence"/>
</dbReference>
<proteinExistence type="predicted"/>